<sequence>MKEAERSGNCSRKEAPWSAQYLPADNGEEERRVRMKWLGQEIADVLEREVVRGCRQGEEAEAGVKVGGTENLVGSASDDLGMDLKRSKKVFVQSSLFAGVMLNIQHKYGVDVGFVLEKLYPRDASKGQLQDLGMSGLQATGDQGDAAKAVPSTGEISAYQAGAVTNILDAGSMSGGQMRTRAQEEIQSMMSHWEKQYPGILSGKGRHLLSIDLQLMDDLEPMALRQLGLWDWDQSERQLTQVFGADLEMEAGRRRRCQQVFRGLDGSREILKMEDK</sequence>
<organism evidence="2 3">
    <name type="scientific">Elsinoe batatas</name>
    <dbReference type="NCBI Taxonomy" id="2601811"/>
    <lineage>
        <taxon>Eukaryota</taxon>
        <taxon>Fungi</taxon>
        <taxon>Dikarya</taxon>
        <taxon>Ascomycota</taxon>
        <taxon>Pezizomycotina</taxon>
        <taxon>Dothideomycetes</taxon>
        <taxon>Dothideomycetidae</taxon>
        <taxon>Myriangiales</taxon>
        <taxon>Elsinoaceae</taxon>
        <taxon>Elsinoe</taxon>
    </lineage>
</organism>
<feature type="region of interest" description="Disordered" evidence="1">
    <location>
        <begin position="1"/>
        <end position="23"/>
    </location>
</feature>
<protein>
    <submittedName>
        <fullName evidence="2">Uncharacterized protein</fullName>
    </submittedName>
</protein>
<dbReference type="Proteomes" id="UP000809789">
    <property type="component" value="Unassembled WGS sequence"/>
</dbReference>
<evidence type="ECO:0000256" key="1">
    <source>
        <dbReference type="SAM" id="MobiDB-lite"/>
    </source>
</evidence>
<accession>A0A8K0L1X4</accession>
<name>A0A8K0L1X4_9PEZI</name>
<proteinExistence type="predicted"/>
<reference evidence="2" key="1">
    <citation type="submission" date="2021-07" db="EMBL/GenBank/DDBJ databases">
        <title>Elsinoe batatas strain:CRI-CJ2 Genome sequencing and assembly.</title>
        <authorList>
            <person name="Huang L."/>
        </authorList>
    </citation>
    <scope>NUCLEOTIDE SEQUENCE</scope>
    <source>
        <strain evidence="2">CRI-CJ2</strain>
    </source>
</reference>
<evidence type="ECO:0000313" key="3">
    <source>
        <dbReference type="Proteomes" id="UP000809789"/>
    </source>
</evidence>
<comment type="caution">
    <text evidence="2">The sequence shown here is derived from an EMBL/GenBank/DDBJ whole genome shotgun (WGS) entry which is preliminary data.</text>
</comment>
<dbReference type="OrthoDB" id="10628054at2759"/>
<feature type="compositionally biased region" description="Basic and acidic residues" evidence="1">
    <location>
        <begin position="1"/>
        <end position="15"/>
    </location>
</feature>
<keyword evidence="3" id="KW-1185">Reference proteome</keyword>
<gene>
    <name evidence="2" type="ORF">KVT40_005035</name>
</gene>
<dbReference type="AlphaFoldDB" id="A0A8K0L1X4"/>
<evidence type="ECO:0000313" key="2">
    <source>
        <dbReference type="EMBL" id="KAG8627552.1"/>
    </source>
</evidence>
<dbReference type="EMBL" id="JAESVG020000005">
    <property type="protein sequence ID" value="KAG8627552.1"/>
    <property type="molecule type" value="Genomic_DNA"/>
</dbReference>